<organism evidence="2 3">
    <name type="scientific">Ampelomyces quisqualis</name>
    <name type="common">Powdery mildew agent</name>
    <dbReference type="NCBI Taxonomy" id="50730"/>
    <lineage>
        <taxon>Eukaryota</taxon>
        <taxon>Fungi</taxon>
        <taxon>Dikarya</taxon>
        <taxon>Ascomycota</taxon>
        <taxon>Pezizomycotina</taxon>
        <taxon>Dothideomycetes</taxon>
        <taxon>Pleosporomycetidae</taxon>
        <taxon>Pleosporales</taxon>
        <taxon>Pleosporineae</taxon>
        <taxon>Phaeosphaeriaceae</taxon>
        <taxon>Ampelomyces</taxon>
    </lineage>
</organism>
<keyword evidence="1" id="KW-0812">Transmembrane</keyword>
<dbReference type="EMBL" id="ML979137">
    <property type="protein sequence ID" value="KAF1914275.1"/>
    <property type="molecule type" value="Genomic_DNA"/>
</dbReference>
<dbReference type="Proteomes" id="UP000800096">
    <property type="component" value="Unassembled WGS sequence"/>
</dbReference>
<evidence type="ECO:0000313" key="2">
    <source>
        <dbReference type="EMBL" id="KAF1914275.1"/>
    </source>
</evidence>
<accession>A0A6A5QFG3</accession>
<keyword evidence="1" id="KW-1133">Transmembrane helix</keyword>
<keyword evidence="3" id="KW-1185">Reference proteome</keyword>
<evidence type="ECO:0000256" key="1">
    <source>
        <dbReference type="SAM" id="Phobius"/>
    </source>
</evidence>
<protein>
    <submittedName>
        <fullName evidence="2">Uncharacterized protein</fullName>
    </submittedName>
</protein>
<keyword evidence="1" id="KW-0472">Membrane</keyword>
<proteinExistence type="predicted"/>
<feature type="transmembrane region" description="Helical" evidence="1">
    <location>
        <begin position="30"/>
        <end position="48"/>
    </location>
</feature>
<dbReference type="AlphaFoldDB" id="A0A6A5QFG3"/>
<reference evidence="2" key="1">
    <citation type="journal article" date="2020" name="Stud. Mycol.">
        <title>101 Dothideomycetes genomes: a test case for predicting lifestyles and emergence of pathogens.</title>
        <authorList>
            <person name="Haridas S."/>
            <person name="Albert R."/>
            <person name="Binder M."/>
            <person name="Bloem J."/>
            <person name="Labutti K."/>
            <person name="Salamov A."/>
            <person name="Andreopoulos B."/>
            <person name="Baker S."/>
            <person name="Barry K."/>
            <person name="Bills G."/>
            <person name="Bluhm B."/>
            <person name="Cannon C."/>
            <person name="Castanera R."/>
            <person name="Culley D."/>
            <person name="Daum C."/>
            <person name="Ezra D."/>
            <person name="Gonzalez J."/>
            <person name="Henrissat B."/>
            <person name="Kuo A."/>
            <person name="Liang C."/>
            <person name="Lipzen A."/>
            <person name="Lutzoni F."/>
            <person name="Magnuson J."/>
            <person name="Mondo S."/>
            <person name="Nolan M."/>
            <person name="Ohm R."/>
            <person name="Pangilinan J."/>
            <person name="Park H.-J."/>
            <person name="Ramirez L."/>
            <person name="Alfaro M."/>
            <person name="Sun H."/>
            <person name="Tritt A."/>
            <person name="Yoshinaga Y."/>
            <person name="Zwiers L.-H."/>
            <person name="Turgeon B."/>
            <person name="Goodwin S."/>
            <person name="Spatafora J."/>
            <person name="Crous P."/>
            <person name="Grigoriev I."/>
        </authorList>
    </citation>
    <scope>NUCLEOTIDE SEQUENCE</scope>
    <source>
        <strain evidence="2">HMLAC05119</strain>
    </source>
</reference>
<gene>
    <name evidence="2" type="ORF">BDU57DRAFT_519175</name>
</gene>
<name>A0A6A5QFG3_AMPQU</name>
<evidence type="ECO:0000313" key="3">
    <source>
        <dbReference type="Proteomes" id="UP000800096"/>
    </source>
</evidence>
<sequence length="54" mass="6238">MYHHPLSFFFFLHTIKVLLPSVFPRLLLSMYPIGFFSLSLTLVSSLQAPSRLIL</sequence>